<keyword evidence="3" id="KW-1003">Cell membrane</keyword>
<dbReference type="EMBL" id="FMWO01000077">
    <property type="protein sequence ID" value="SCZ86696.1"/>
    <property type="molecule type" value="Genomic_DNA"/>
</dbReference>
<dbReference type="InterPro" id="IPR018383">
    <property type="entry name" value="UPF0324_pro"/>
</dbReference>
<keyword evidence="5 7" id="KW-1133">Transmembrane helix</keyword>
<dbReference type="PANTHER" id="PTHR30106">
    <property type="entry name" value="INNER MEMBRANE PROTEIN YEIH-RELATED"/>
    <property type="match status" value="1"/>
</dbReference>
<feature type="transmembrane region" description="Helical" evidence="7">
    <location>
        <begin position="382"/>
        <end position="402"/>
    </location>
</feature>
<evidence type="ECO:0000256" key="4">
    <source>
        <dbReference type="ARBA" id="ARBA00022692"/>
    </source>
</evidence>
<comment type="similarity">
    <text evidence="2">Belongs to the UPF0324 family.</text>
</comment>
<dbReference type="RefSeq" id="WP_090287915.1">
    <property type="nucleotide sequence ID" value="NZ_FMWO01000077.1"/>
</dbReference>
<reference evidence="8 9" key="1">
    <citation type="submission" date="2016-10" db="EMBL/GenBank/DDBJ databases">
        <authorList>
            <person name="de Groot N.N."/>
        </authorList>
    </citation>
    <scope>NUCLEOTIDE SEQUENCE [LARGE SCALE GENOMIC DNA]</scope>
    <source>
        <strain evidence="8">1</strain>
    </source>
</reference>
<protein>
    <submittedName>
        <fullName evidence="8">Uncharacterized protein</fullName>
    </submittedName>
</protein>
<evidence type="ECO:0000256" key="5">
    <source>
        <dbReference type="ARBA" id="ARBA00022989"/>
    </source>
</evidence>
<evidence type="ECO:0000313" key="9">
    <source>
        <dbReference type="Proteomes" id="UP000198729"/>
    </source>
</evidence>
<evidence type="ECO:0000256" key="2">
    <source>
        <dbReference type="ARBA" id="ARBA00007977"/>
    </source>
</evidence>
<organism evidence="8 9">
    <name type="scientific">Nitrosomonas mobilis</name>
    <dbReference type="NCBI Taxonomy" id="51642"/>
    <lineage>
        <taxon>Bacteria</taxon>
        <taxon>Pseudomonadati</taxon>
        <taxon>Pseudomonadota</taxon>
        <taxon>Betaproteobacteria</taxon>
        <taxon>Nitrosomonadales</taxon>
        <taxon>Nitrosomonadaceae</taxon>
        <taxon>Nitrosomonas</taxon>
    </lineage>
</organism>
<gene>
    <name evidence="8" type="ORF">NSMM_670006</name>
</gene>
<name>A0A1G5SHL9_9PROT</name>
<feature type="transmembrane region" description="Helical" evidence="7">
    <location>
        <begin position="199"/>
        <end position="222"/>
    </location>
</feature>
<accession>A0A1G5SHL9</accession>
<feature type="transmembrane region" description="Helical" evidence="7">
    <location>
        <begin position="318"/>
        <end position="338"/>
    </location>
</feature>
<feature type="transmembrane region" description="Helical" evidence="7">
    <location>
        <begin position="453"/>
        <end position="474"/>
    </location>
</feature>
<feature type="transmembrane region" description="Helical" evidence="7">
    <location>
        <begin position="350"/>
        <end position="370"/>
    </location>
</feature>
<evidence type="ECO:0000256" key="7">
    <source>
        <dbReference type="SAM" id="Phobius"/>
    </source>
</evidence>
<keyword evidence="9" id="KW-1185">Reference proteome</keyword>
<dbReference type="OrthoDB" id="9766798at2"/>
<feature type="transmembrane region" description="Helical" evidence="7">
    <location>
        <begin position="414"/>
        <end position="432"/>
    </location>
</feature>
<dbReference type="AlphaFoldDB" id="A0A1G5SHL9"/>
<feature type="transmembrane region" description="Helical" evidence="7">
    <location>
        <begin position="15"/>
        <end position="35"/>
    </location>
</feature>
<keyword evidence="6 7" id="KW-0472">Membrane</keyword>
<feature type="transmembrane region" description="Helical" evidence="7">
    <location>
        <begin position="281"/>
        <end position="306"/>
    </location>
</feature>
<sequence>MNKPHLQPFYKTEDFWAIVLGTFLLLLALALYFSLVTSDAKQKIAGFSTIIEQESVKPIKTVVWHEATAGLAQVKLSQQPLGHFLKTLTALPNKWLSDPLEAIYKPAKEEGGLPTASDAVKLARAQALRAEQAAQAANFAQLALNLGAQTAIDAWQQQLTAFEKNRAKLKAGGFSLPHSLLLITILTILFAIGAKVQGIAFLGFAKGFALIAMIALVSLILAAQIDFKNYGIEYAIWAIVLGMVISNTIGTPAWATGALQTEFFIKTGLVLMGAELMIGKILAIGLPGIFVAWVVTPIVLVATYWFGQTILKITSKSLNITISADMSVCGVSAAIATAAASKATREELTVAIGLSMIFTAVMMVLLPMFIKFVGMPEVLGGAWIGGTIDSSGAVVAAGAALGDRAMYVAATIKMIQNILIGVIAFAVAIYFATRVEKQAGRPRIGVGEIWHRFPKFILGFIGASLLFSLLYATLDKPVVNLVLENGVLNDFTKNLRTWFFCLAFASIGLSTNFKTLKHHFVGGKPLILYICGQSLNLLLTLGMAYLMFYKIFPEITATI</sequence>
<comment type="subcellular location">
    <subcellularLocation>
        <location evidence="1">Cell membrane</location>
        <topology evidence="1">Multi-pass membrane protein</topology>
    </subcellularLocation>
</comment>
<evidence type="ECO:0000256" key="3">
    <source>
        <dbReference type="ARBA" id="ARBA00022475"/>
    </source>
</evidence>
<feature type="transmembrane region" description="Helical" evidence="7">
    <location>
        <begin position="174"/>
        <end position="193"/>
    </location>
</feature>
<evidence type="ECO:0000256" key="6">
    <source>
        <dbReference type="ARBA" id="ARBA00023136"/>
    </source>
</evidence>
<feature type="transmembrane region" description="Helical" evidence="7">
    <location>
        <begin position="234"/>
        <end position="255"/>
    </location>
</feature>
<feature type="transmembrane region" description="Helical" evidence="7">
    <location>
        <begin position="526"/>
        <end position="548"/>
    </location>
</feature>
<evidence type="ECO:0000256" key="1">
    <source>
        <dbReference type="ARBA" id="ARBA00004651"/>
    </source>
</evidence>
<feature type="transmembrane region" description="Helical" evidence="7">
    <location>
        <begin position="494"/>
        <end position="514"/>
    </location>
</feature>
<dbReference type="Proteomes" id="UP000198729">
    <property type="component" value="Unassembled WGS sequence"/>
</dbReference>
<dbReference type="STRING" id="51642.NSMM_670006"/>
<dbReference type="PANTHER" id="PTHR30106:SF1">
    <property type="entry name" value="UPF0324 MEMBRANE PROTEIN FN0533"/>
    <property type="match status" value="1"/>
</dbReference>
<dbReference type="Pfam" id="PF03601">
    <property type="entry name" value="Cons_hypoth698"/>
    <property type="match status" value="1"/>
</dbReference>
<evidence type="ECO:0000313" key="8">
    <source>
        <dbReference type="EMBL" id="SCZ86696.1"/>
    </source>
</evidence>
<keyword evidence="4 7" id="KW-0812">Transmembrane</keyword>
<proteinExistence type="inferred from homology"/>
<dbReference type="GO" id="GO:0005886">
    <property type="term" value="C:plasma membrane"/>
    <property type="evidence" value="ECO:0007669"/>
    <property type="project" value="UniProtKB-SubCell"/>
</dbReference>